<sequence>MKAWGLIRRMRL</sequence>
<protein>
    <submittedName>
        <fullName evidence="1">Uncharacterized protein</fullName>
    </submittedName>
</protein>
<keyword evidence="2" id="KW-1185">Reference proteome</keyword>
<proteinExistence type="predicted"/>
<evidence type="ECO:0000313" key="2">
    <source>
        <dbReference type="Proteomes" id="UP000187429"/>
    </source>
</evidence>
<dbReference type="EMBL" id="LSSM01006685">
    <property type="protein sequence ID" value="OMJ10268.1"/>
    <property type="molecule type" value="Genomic_DNA"/>
</dbReference>
<organism evidence="1 2">
    <name type="scientific">Smittium culicis</name>
    <dbReference type="NCBI Taxonomy" id="133412"/>
    <lineage>
        <taxon>Eukaryota</taxon>
        <taxon>Fungi</taxon>
        <taxon>Fungi incertae sedis</taxon>
        <taxon>Zoopagomycota</taxon>
        <taxon>Kickxellomycotina</taxon>
        <taxon>Harpellomycetes</taxon>
        <taxon>Harpellales</taxon>
        <taxon>Legeriomycetaceae</taxon>
        <taxon>Smittium</taxon>
    </lineage>
</organism>
<dbReference type="Proteomes" id="UP000187429">
    <property type="component" value="Unassembled WGS sequence"/>
</dbReference>
<reference evidence="2" key="1">
    <citation type="submission" date="2017-01" db="EMBL/GenBank/DDBJ databases">
        <authorList>
            <person name="Wang Y."/>
            <person name="White M."/>
            <person name="Kvist S."/>
            <person name="Moncalvo J.-M."/>
        </authorList>
    </citation>
    <scope>NUCLEOTIDE SEQUENCE [LARGE SCALE GENOMIC DNA]</scope>
    <source>
        <strain evidence="2">ID-206-W2</strain>
    </source>
</reference>
<accession>A0A1R1X6K4</accession>
<name>A0A1R1X6K4_9FUNG</name>
<comment type="caution">
    <text evidence="1">The sequence shown here is derived from an EMBL/GenBank/DDBJ whole genome shotgun (WGS) entry which is preliminary data.</text>
</comment>
<gene>
    <name evidence="1" type="ORF">AYI69_g10312</name>
</gene>
<feature type="non-terminal residue" evidence="1">
    <location>
        <position position="12"/>
    </location>
</feature>
<evidence type="ECO:0000313" key="1">
    <source>
        <dbReference type="EMBL" id="OMJ10268.1"/>
    </source>
</evidence>